<dbReference type="HOGENOM" id="CLU_3043279_0_0_5"/>
<name>Q2N8J4_ERYLH</name>
<dbReference type="EMBL" id="CP000157">
    <property type="protein sequence ID" value="ABC63997.1"/>
    <property type="molecule type" value="Genomic_DNA"/>
</dbReference>
<evidence type="ECO:0000313" key="2">
    <source>
        <dbReference type="Proteomes" id="UP000008808"/>
    </source>
</evidence>
<protein>
    <submittedName>
        <fullName evidence="1">Uncharacterized protein</fullName>
    </submittedName>
</protein>
<proteinExistence type="predicted"/>
<accession>Q2N8J4</accession>
<dbReference type="AlphaFoldDB" id="Q2N8J4"/>
<organism evidence="1 2">
    <name type="scientific">Erythrobacter litoralis (strain HTCC2594)</name>
    <dbReference type="NCBI Taxonomy" id="314225"/>
    <lineage>
        <taxon>Bacteria</taxon>
        <taxon>Pseudomonadati</taxon>
        <taxon>Pseudomonadota</taxon>
        <taxon>Alphaproteobacteria</taxon>
        <taxon>Sphingomonadales</taxon>
        <taxon>Erythrobacteraceae</taxon>
        <taxon>Erythrobacter/Porphyrobacter group</taxon>
        <taxon>Erythrobacter</taxon>
    </lineage>
</organism>
<dbReference type="Proteomes" id="UP000008808">
    <property type="component" value="Chromosome"/>
</dbReference>
<dbReference type="KEGG" id="eli:ELI_09525"/>
<sequence length="54" mass="5555">MTMALKTSSPNRGGGPAKLVEGLAVLAAPVAVLASAARPSTILRMVPLPMLRRD</sequence>
<keyword evidence="2" id="KW-1185">Reference proteome</keyword>
<evidence type="ECO:0000313" key="1">
    <source>
        <dbReference type="EMBL" id="ABC63997.1"/>
    </source>
</evidence>
<reference evidence="2" key="1">
    <citation type="journal article" date="2009" name="J. Bacteriol.">
        <title>Complete genome sequence of Erythrobacter litoralis HTCC2594.</title>
        <authorList>
            <person name="Oh H.M."/>
            <person name="Giovannoni S.J."/>
            <person name="Ferriera S."/>
            <person name="Johnson J."/>
            <person name="Cho J.C."/>
        </authorList>
    </citation>
    <scope>NUCLEOTIDE SEQUENCE [LARGE SCALE GENOMIC DNA]</scope>
    <source>
        <strain evidence="2">HTCC2594</strain>
    </source>
</reference>
<dbReference type="STRING" id="314225.ELI_09525"/>
<gene>
    <name evidence="1" type="ordered locus">ELI_09525</name>
</gene>